<dbReference type="EMBL" id="JAFIRN010000016">
    <property type="protein sequence ID" value="KAG5833115.1"/>
    <property type="molecule type" value="Genomic_DNA"/>
</dbReference>
<protein>
    <submittedName>
        <fullName evidence="2">Uncharacterized protein</fullName>
    </submittedName>
</protein>
<proteinExistence type="predicted"/>
<sequence length="183" mass="19902">MSSKDKAPFSLFADEEFKKTANHERLALKGCKRETDRKAELPARAWEAGDKRSVCGGQPRADARAVCVWRCLRYPAVIIAMTTPVAAPLAGIAATQHKQFTALKLKLNTLHKYFGGHSSLSALRAGWLKTPEQCILGVFVSVPAASLRSGAALVLRGRRRSTPPSRGSRSLRLHNADAVPRSS</sequence>
<accession>A0A9D3RK65</accession>
<evidence type="ECO:0000256" key="1">
    <source>
        <dbReference type="SAM" id="MobiDB-lite"/>
    </source>
</evidence>
<dbReference type="Proteomes" id="UP001044222">
    <property type="component" value="Chromosome 16"/>
</dbReference>
<feature type="region of interest" description="Disordered" evidence="1">
    <location>
        <begin position="158"/>
        <end position="183"/>
    </location>
</feature>
<evidence type="ECO:0000313" key="3">
    <source>
        <dbReference type="Proteomes" id="UP001044222"/>
    </source>
</evidence>
<gene>
    <name evidence="2" type="ORF">ANANG_G00272440</name>
</gene>
<dbReference type="AlphaFoldDB" id="A0A9D3RK65"/>
<comment type="caution">
    <text evidence="2">The sequence shown here is derived from an EMBL/GenBank/DDBJ whole genome shotgun (WGS) entry which is preliminary data.</text>
</comment>
<name>A0A9D3RK65_ANGAN</name>
<reference evidence="2" key="1">
    <citation type="submission" date="2021-01" db="EMBL/GenBank/DDBJ databases">
        <title>A chromosome-scale assembly of European eel, Anguilla anguilla.</title>
        <authorList>
            <person name="Henkel C."/>
            <person name="Jong-Raadsen S.A."/>
            <person name="Dufour S."/>
            <person name="Weltzien F.-A."/>
            <person name="Palstra A.P."/>
            <person name="Pelster B."/>
            <person name="Spaink H.P."/>
            <person name="Van Den Thillart G.E."/>
            <person name="Jansen H."/>
            <person name="Zahm M."/>
            <person name="Klopp C."/>
            <person name="Cedric C."/>
            <person name="Louis A."/>
            <person name="Berthelot C."/>
            <person name="Parey E."/>
            <person name="Roest Crollius H."/>
            <person name="Montfort J."/>
            <person name="Robinson-Rechavi M."/>
            <person name="Bucao C."/>
            <person name="Bouchez O."/>
            <person name="Gislard M."/>
            <person name="Lluch J."/>
            <person name="Milhes M."/>
            <person name="Lampietro C."/>
            <person name="Lopez Roques C."/>
            <person name="Donnadieu C."/>
            <person name="Braasch I."/>
            <person name="Desvignes T."/>
            <person name="Postlethwait J."/>
            <person name="Bobe J."/>
            <person name="Guiguen Y."/>
            <person name="Dirks R."/>
        </authorList>
    </citation>
    <scope>NUCLEOTIDE SEQUENCE</scope>
    <source>
        <strain evidence="2">Tag_6206</strain>
        <tissue evidence="2">Liver</tissue>
    </source>
</reference>
<keyword evidence="3" id="KW-1185">Reference proteome</keyword>
<organism evidence="2 3">
    <name type="scientific">Anguilla anguilla</name>
    <name type="common">European freshwater eel</name>
    <name type="synonym">Muraena anguilla</name>
    <dbReference type="NCBI Taxonomy" id="7936"/>
    <lineage>
        <taxon>Eukaryota</taxon>
        <taxon>Metazoa</taxon>
        <taxon>Chordata</taxon>
        <taxon>Craniata</taxon>
        <taxon>Vertebrata</taxon>
        <taxon>Euteleostomi</taxon>
        <taxon>Actinopterygii</taxon>
        <taxon>Neopterygii</taxon>
        <taxon>Teleostei</taxon>
        <taxon>Anguilliformes</taxon>
        <taxon>Anguillidae</taxon>
        <taxon>Anguilla</taxon>
    </lineage>
</organism>
<evidence type="ECO:0000313" key="2">
    <source>
        <dbReference type="EMBL" id="KAG5833115.1"/>
    </source>
</evidence>